<gene>
    <name evidence="2" type="ORF">AB447_224140</name>
    <name evidence="3" type="ORF">P8828_18170</name>
</gene>
<dbReference type="PATRIC" id="fig|1664069.3.peg.1012"/>
<accession>A0A0J6E585</accession>
<dbReference type="Proteomes" id="UP000036168">
    <property type="component" value="Unassembled WGS sequence"/>
</dbReference>
<dbReference type="EMBL" id="LECW02000043">
    <property type="protein sequence ID" value="KRT90701.1"/>
    <property type="molecule type" value="Genomic_DNA"/>
</dbReference>
<dbReference type="Proteomes" id="UP001341297">
    <property type="component" value="Unassembled WGS sequence"/>
</dbReference>
<dbReference type="RefSeq" id="WP_048356122.1">
    <property type="nucleotide sequence ID" value="NZ_CP023481.1"/>
</dbReference>
<dbReference type="Pfam" id="PF13443">
    <property type="entry name" value="HTH_26"/>
    <property type="match status" value="1"/>
</dbReference>
<evidence type="ECO:0000313" key="5">
    <source>
        <dbReference type="Proteomes" id="UP001341297"/>
    </source>
</evidence>
<dbReference type="EMBL" id="JARRTL010000022">
    <property type="protein sequence ID" value="MEC0486709.1"/>
    <property type="molecule type" value="Genomic_DNA"/>
</dbReference>
<sequence>MNITVKPRLQAILDEKDWSQSELSRRTGVPQPTISRFDSAERHYDWHVFAIAKALGVNVEELFEVKIEDADE</sequence>
<dbReference type="AlphaFoldDB" id="A0A0J6E585"/>
<dbReference type="GO" id="GO:0003677">
    <property type="term" value="F:DNA binding"/>
    <property type="evidence" value="ECO:0007669"/>
    <property type="project" value="InterPro"/>
</dbReference>
<dbReference type="Gene3D" id="1.10.260.40">
    <property type="entry name" value="lambda repressor-like DNA-binding domains"/>
    <property type="match status" value="1"/>
</dbReference>
<dbReference type="SUPFAM" id="SSF47413">
    <property type="entry name" value="lambda repressor-like DNA-binding domains"/>
    <property type="match status" value="1"/>
</dbReference>
<accession>A0A0J6DVL0</accession>
<evidence type="ECO:0000313" key="2">
    <source>
        <dbReference type="EMBL" id="KRT90701.1"/>
    </source>
</evidence>
<dbReference type="InterPro" id="IPR001387">
    <property type="entry name" value="Cro/C1-type_HTH"/>
</dbReference>
<feature type="domain" description="HTH cro/C1-type" evidence="1">
    <location>
        <begin position="9"/>
        <end position="62"/>
    </location>
</feature>
<keyword evidence="5" id="KW-1185">Reference proteome</keyword>
<proteinExistence type="predicted"/>
<reference evidence="2" key="2">
    <citation type="submission" date="2015-10" db="EMBL/GenBank/DDBJ databases">
        <authorList>
            <person name="Gilbert D.G."/>
        </authorList>
    </citation>
    <scope>NUCLEOTIDE SEQUENCE</scope>
    <source>
        <strain evidence="2">GO-13</strain>
    </source>
</reference>
<dbReference type="SMART" id="SM00530">
    <property type="entry name" value="HTH_XRE"/>
    <property type="match status" value="1"/>
</dbReference>
<reference evidence="3 5" key="3">
    <citation type="submission" date="2023-03" db="EMBL/GenBank/DDBJ databases">
        <title>Agriculturally important microbes genome sequencing.</title>
        <authorList>
            <person name="Dunlap C."/>
        </authorList>
    </citation>
    <scope>NUCLEOTIDE SEQUENCE [LARGE SCALE GENOMIC DNA]</scope>
    <source>
        <strain evidence="3 5">CBP-3203</strain>
    </source>
</reference>
<evidence type="ECO:0000259" key="1">
    <source>
        <dbReference type="PROSITE" id="PS50943"/>
    </source>
</evidence>
<reference evidence="2 4" key="1">
    <citation type="journal article" date="2015" name="Int. J. Syst. Evol. Microbiol.">
        <title>Bacillus glycinifermentans sp. nov., isolated from fermented soybean paste.</title>
        <authorList>
            <person name="Kim S.J."/>
            <person name="Dunlap C.A."/>
            <person name="Kwon S.W."/>
            <person name="Rooney A.P."/>
        </authorList>
    </citation>
    <scope>NUCLEOTIDE SEQUENCE [LARGE SCALE GENOMIC DNA]</scope>
    <source>
        <strain evidence="2 4">GO-13</strain>
    </source>
</reference>
<dbReference type="PROSITE" id="PS50943">
    <property type="entry name" value="HTH_CROC1"/>
    <property type="match status" value="1"/>
</dbReference>
<comment type="caution">
    <text evidence="2">The sequence shown here is derived from an EMBL/GenBank/DDBJ whole genome shotgun (WGS) entry which is preliminary data.</text>
</comment>
<evidence type="ECO:0000313" key="4">
    <source>
        <dbReference type="Proteomes" id="UP000036168"/>
    </source>
</evidence>
<evidence type="ECO:0000313" key="3">
    <source>
        <dbReference type="EMBL" id="MEC0486709.1"/>
    </source>
</evidence>
<dbReference type="CDD" id="cd00093">
    <property type="entry name" value="HTH_XRE"/>
    <property type="match status" value="1"/>
</dbReference>
<dbReference type="OrthoDB" id="2907469at2"/>
<name>A0A0J6E585_9BACI</name>
<organism evidence="2 4">
    <name type="scientific">Bacillus glycinifermentans</name>
    <dbReference type="NCBI Taxonomy" id="1664069"/>
    <lineage>
        <taxon>Bacteria</taxon>
        <taxon>Bacillati</taxon>
        <taxon>Bacillota</taxon>
        <taxon>Bacilli</taxon>
        <taxon>Bacillales</taxon>
        <taxon>Bacillaceae</taxon>
        <taxon>Bacillus</taxon>
    </lineage>
</organism>
<dbReference type="InterPro" id="IPR010982">
    <property type="entry name" value="Lambda_DNA-bd_dom_sf"/>
</dbReference>
<protein>
    <submittedName>
        <fullName evidence="2 3">Transcriptional regulator</fullName>
    </submittedName>
</protein>